<name>A0AC61NHZ2_9BACT</name>
<dbReference type="Proteomes" id="UP000826212">
    <property type="component" value="Chromosome"/>
</dbReference>
<keyword evidence="2" id="KW-1185">Reference proteome</keyword>
<accession>A0AC61NHZ2</accession>
<evidence type="ECO:0000313" key="2">
    <source>
        <dbReference type="Proteomes" id="UP000826212"/>
    </source>
</evidence>
<reference evidence="1" key="1">
    <citation type="submission" date="2021-08" db="EMBL/GenBank/DDBJ databases">
        <title>Novel anaerobic bacterium isolated from sea squirt in East Sea, Republic of Korea.</title>
        <authorList>
            <person name="Nguyen T.H."/>
            <person name="Li Z."/>
            <person name="Lee Y.-J."/>
            <person name="Ko J."/>
            <person name="Kim S.-G."/>
        </authorList>
    </citation>
    <scope>NUCLEOTIDE SEQUENCE</scope>
    <source>
        <strain evidence="1">KCTC 25031</strain>
    </source>
</reference>
<proteinExistence type="predicted"/>
<protein>
    <submittedName>
        <fullName evidence="1">Alpha-L-fucosidase</fullName>
    </submittedName>
</protein>
<organism evidence="1 2">
    <name type="scientific">Halosquirtibacter laminarini</name>
    <dbReference type="NCBI Taxonomy" id="3374600"/>
    <lineage>
        <taxon>Bacteria</taxon>
        <taxon>Pseudomonadati</taxon>
        <taxon>Bacteroidota</taxon>
        <taxon>Bacteroidia</taxon>
        <taxon>Marinilabiliales</taxon>
        <taxon>Prolixibacteraceae</taxon>
        <taxon>Halosquirtibacter</taxon>
    </lineage>
</organism>
<gene>
    <name evidence="1" type="ORF">K4L44_05460</name>
</gene>
<dbReference type="EMBL" id="CP081303">
    <property type="protein sequence ID" value="QZE15281.1"/>
    <property type="molecule type" value="Genomic_DNA"/>
</dbReference>
<sequence>MKRALWFCLIGVISISIVSAKKKNKKDTKKLTDSSIQSYDWKKPYSAEWGGLKKQPIPEWMLDAKFGIYTHWGIFSVPAHGGPDYVKSLYTAGDKDVRGTKAYHRAKYGRIKDFGYKDFVPMFTAEKFDAKEWVSVMKEGGVKFAGICLSHHDGFCLWDTKYTDFNSMQQGPKRDIYGEIAKEVRNADLKLAATFHMARTYGYVLRKNRNKFTPYQKENWDIFKDENSNIYLDPEKMPKEEYGKRWSGQVREVIDKYRPDVLWFDGISGSIKNNEVPEDSVTSIFKYYYNKKGVSGDEVVICNKLPGSKMWNFPLGFGLRCYENCRDMEEDPKGYWLADRAIGYPWCYVNNKKYRQREDYQTRSLIDIVSRGGIFFISLTPKGDGSIPEEEVAIMKGMGDWLKKNGEAIYNTRRWKISGEGTAKMLNWSKNKHAYRWNFHGLSAEDIRFTRSKDMNKIYATVLGNPKSHQYTIKCMKRGEKLSTKNKIDSIEFLATGEKVKWERTAEGLTIYFPKNTAKIDDIANAFKITVKGKLIL</sequence>
<evidence type="ECO:0000313" key="1">
    <source>
        <dbReference type="EMBL" id="QZE15281.1"/>
    </source>
</evidence>